<dbReference type="GO" id="GO:0004386">
    <property type="term" value="F:helicase activity"/>
    <property type="evidence" value="ECO:0007669"/>
    <property type="project" value="TreeGrafter"/>
</dbReference>
<protein>
    <submittedName>
        <fullName evidence="2">Uncharacterized protein</fullName>
    </submittedName>
</protein>
<dbReference type="AlphaFoldDB" id="A0A915N161"/>
<reference evidence="2" key="1">
    <citation type="submission" date="2022-11" db="UniProtKB">
        <authorList>
            <consortium name="WormBaseParasite"/>
        </authorList>
    </citation>
    <scope>IDENTIFICATION</scope>
</reference>
<proteinExistence type="predicted"/>
<sequence>MYFACVNESPEINLGSEIEQCIDRHLNVFPFDKKDLVYIFGEDFDEEGVVPQFLLEDAAENSTPIQIMCTQPRRLPAISIAKRVALERGEVFGDIVGYHIRLEQ</sequence>
<dbReference type="PANTHER" id="PTHR18934">
    <property type="entry name" value="ATP-DEPENDENT RNA HELICASE"/>
    <property type="match status" value="1"/>
</dbReference>
<dbReference type="WBParaSite" id="scaffold6078_cov152.g10383">
    <property type="protein sequence ID" value="scaffold6078_cov152.g10383"/>
    <property type="gene ID" value="scaffold6078_cov152.g10383"/>
</dbReference>
<dbReference type="Proteomes" id="UP000887561">
    <property type="component" value="Unplaced"/>
</dbReference>
<accession>A0A915N161</accession>
<dbReference type="GO" id="GO:0003723">
    <property type="term" value="F:RNA binding"/>
    <property type="evidence" value="ECO:0007669"/>
    <property type="project" value="TreeGrafter"/>
</dbReference>
<evidence type="ECO:0000313" key="2">
    <source>
        <dbReference type="WBParaSite" id="scaffold6078_cov152.g10383"/>
    </source>
</evidence>
<keyword evidence="1" id="KW-1185">Reference proteome</keyword>
<dbReference type="PANTHER" id="PTHR18934:SF213">
    <property type="entry name" value="3'-5' RNA HELICASE YTHDC2"/>
    <property type="match status" value="1"/>
</dbReference>
<organism evidence="1 2">
    <name type="scientific">Meloidogyne javanica</name>
    <name type="common">Root-knot nematode worm</name>
    <dbReference type="NCBI Taxonomy" id="6303"/>
    <lineage>
        <taxon>Eukaryota</taxon>
        <taxon>Metazoa</taxon>
        <taxon>Ecdysozoa</taxon>
        <taxon>Nematoda</taxon>
        <taxon>Chromadorea</taxon>
        <taxon>Rhabditida</taxon>
        <taxon>Tylenchina</taxon>
        <taxon>Tylenchomorpha</taxon>
        <taxon>Tylenchoidea</taxon>
        <taxon>Meloidogynidae</taxon>
        <taxon>Meloidogyninae</taxon>
        <taxon>Meloidogyne</taxon>
        <taxon>Meloidogyne incognita group</taxon>
    </lineage>
</organism>
<dbReference type="Gene3D" id="3.40.50.300">
    <property type="entry name" value="P-loop containing nucleotide triphosphate hydrolases"/>
    <property type="match status" value="1"/>
</dbReference>
<dbReference type="InterPro" id="IPR027417">
    <property type="entry name" value="P-loop_NTPase"/>
</dbReference>
<name>A0A915N161_MELJA</name>
<evidence type="ECO:0000313" key="1">
    <source>
        <dbReference type="Proteomes" id="UP000887561"/>
    </source>
</evidence>